<evidence type="ECO:0000313" key="2">
    <source>
        <dbReference type="EMBL" id="KAF4487391.1"/>
    </source>
</evidence>
<feature type="chain" id="PRO_5029563712" evidence="1">
    <location>
        <begin position="20"/>
        <end position="164"/>
    </location>
</feature>
<feature type="signal peptide" evidence="1">
    <location>
        <begin position="1"/>
        <end position="19"/>
    </location>
</feature>
<dbReference type="OrthoDB" id="3799394at2759"/>
<accession>A0A7J6JC72</accession>
<dbReference type="EMBL" id="ANPB02000003">
    <property type="protein sequence ID" value="KAF4487391.1"/>
    <property type="molecule type" value="Genomic_DNA"/>
</dbReference>
<gene>
    <name evidence="2" type="ORF">CGGC5_v004853</name>
</gene>
<comment type="caution">
    <text evidence="2">The sequence shown here is derived from an EMBL/GenBank/DDBJ whole genome shotgun (WGS) entry which is preliminary data.</text>
</comment>
<evidence type="ECO:0000256" key="1">
    <source>
        <dbReference type="SAM" id="SignalP"/>
    </source>
</evidence>
<dbReference type="GeneID" id="43613167"/>
<sequence length="164" mass="16784">MHVSFILFAVLGQPLLSAATSTIKAALPTTLIALPASPLPTIVDPIPGPASTLLSSLTLPATLTSLVRPTKTIHLLPSKTKSYSDCGGFRPTPAPVCAAGFACIDDPWVGGCGQACDMPGICVQEIQCGGFVGKACPAGKYCIDDPRDDCDPKRGGADCIGICI</sequence>
<dbReference type="Proteomes" id="UP000011096">
    <property type="component" value="Unassembled WGS sequence"/>
</dbReference>
<dbReference type="RefSeq" id="XP_031893411.1">
    <property type="nucleotide sequence ID" value="XM_032029083.1"/>
</dbReference>
<protein>
    <submittedName>
        <fullName evidence="2">Uncharacterized protein</fullName>
    </submittedName>
</protein>
<evidence type="ECO:0000313" key="3">
    <source>
        <dbReference type="Proteomes" id="UP000011096"/>
    </source>
</evidence>
<reference evidence="2 3" key="1">
    <citation type="submission" date="2012-08" db="EMBL/GenBank/DDBJ databases">
        <authorList>
            <person name="Gan P.H.P."/>
            <person name="Ikeda K."/>
            <person name="Irieda H."/>
            <person name="Narusaka M."/>
            <person name="O'Connell R.J."/>
            <person name="Narusaka Y."/>
            <person name="Takano Y."/>
            <person name="Kubo Y."/>
            <person name="Shirasu K."/>
        </authorList>
    </citation>
    <scope>NUCLEOTIDE SEQUENCE [LARGE SCALE GENOMIC DNA]</scope>
    <source>
        <strain evidence="2 3">Nara gc5</strain>
    </source>
</reference>
<proteinExistence type="predicted"/>
<dbReference type="AlphaFoldDB" id="A0A7J6JC72"/>
<dbReference type="InParanoid" id="A0A7J6JC72"/>
<keyword evidence="3" id="KW-1185">Reference proteome</keyword>
<keyword evidence="1" id="KW-0732">Signal</keyword>
<reference evidence="2 3" key="2">
    <citation type="submission" date="2020-04" db="EMBL/GenBank/DDBJ databases">
        <title>Genome sequencing and assembly of multiple isolates from the Colletotrichum gloeosporioides species complex.</title>
        <authorList>
            <person name="Gan P."/>
            <person name="Shirasu K."/>
        </authorList>
    </citation>
    <scope>NUCLEOTIDE SEQUENCE [LARGE SCALE GENOMIC DNA]</scope>
    <source>
        <strain evidence="2 3">Nara gc5</strain>
    </source>
</reference>
<name>A0A7J6JC72_COLFN</name>
<organism evidence="2 3">
    <name type="scientific">Colletotrichum fructicola (strain Nara gc5)</name>
    <name type="common">Anthracnose fungus</name>
    <name type="synonym">Colletotrichum gloeosporioides (strain Nara gc5)</name>
    <dbReference type="NCBI Taxonomy" id="1213859"/>
    <lineage>
        <taxon>Eukaryota</taxon>
        <taxon>Fungi</taxon>
        <taxon>Dikarya</taxon>
        <taxon>Ascomycota</taxon>
        <taxon>Pezizomycotina</taxon>
        <taxon>Sordariomycetes</taxon>
        <taxon>Hypocreomycetidae</taxon>
        <taxon>Glomerellales</taxon>
        <taxon>Glomerellaceae</taxon>
        <taxon>Colletotrichum</taxon>
        <taxon>Colletotrichum gloeosporioides species complex</taxon>
    </lineage>
</organism>